<evidence type="ECO:0000256" key="2">
    <source>
        <dbReference type="ARBA" id="ARBA00023015"/>
    </source>
</evidence>
<dbReference type="EMBL" id="JAUSQZ010000001">
    <property type="protein sequence ID" value="MDP9825022.1"/>
    <property type="molecule type" value="Genomic_DNA"/>
</dbReference>
<dbReference type="Gene3D" id="1.10.1740.10">
    <property type="match status" value="1"/>
</dbReference>
<gene>
    <name evidence="7" type="ORF">J2S57_000771</name>
</gene>
<keyword evidence="4" id="KW-0238">DNA-binding</keyword>
<dbReference type="Proteomes" id="UP001235712">
    <property type="component" value="Unassembled WGS sequence"/>
</dbReference>
<sequence length="179" mass="20730">MIHEEAFNAFVREQNQKFWRYAYFLTRNVHDAEEIYQSALTRISLQYWDERLADRSSREQVRYVLATISSEHKNLIVQRCRLRHSHCEIDELSAATIEPVGSSDPALILSELNHDECRQTYLLDLSDAQGRVVWLRAVEGYSVREVATMLSMKEGNVKSTYARALEKLRHSLPQSGTLG</sequence>
<dbReference type="SUPFAM" id="SSF88946">
    <property type="entry name" value="Sigma2 domain of RNA polymerase sigma factors"/>
    <property type="match status" value="1"/>
</dbReference>
<dbReference type="RefSeq" id="WP_307238374.1">
    <property type="nucleotide sequence ID" value="NZ_JAUSQZ010000001.1"/>
</dbReference>
<feature type="domain" description="RNA polymerase sigma factor 70 region 4 type 2" evidence="6">
    <location>
        <begin position="121"/>
        <end position="168"/>
    </location>
</feature>
<accession>A0ABT9NX69</accession>
<comment type="caution">
    <text evidence="7">The sequence shown here is derived from an EMBL/GenBank/DDBJ whole genome shotgun (WGS) entry which is preliminary data.</text>
</comment>
<dbReference type="PANTHER" id="PTHR43133:SF8">
    <property type="entry name" value="RNA POLYMERASE SIGMA FACTOR HI_1459-RELATED"/>
    <property type="match status" value="1"/>
</dbReference>
<dbReference type="SUPFAM" id="SSF88659">
    <property type="entry name" value="Sigma3 and sigma4 domains of RNA polymerase sigma factors"/>
    <property type="match status" value="1"/>
</dbReference>
<protein>
    <submittedName>
        <fullName evidence="7">RNA polymerase sigma factor (Sigma-70 family)</fullName>
    </submittedName>
</protein>
<dbReference type="InterPro" id="IPR036388">
    <property type="entry name" value="WH-like_DNA-bd_sf"/>
</dbReference>
<reference evidence="7 8" key="1">
    <citation type="submission" date="2023-07" db="EMBL/GenBank/DDBJ databases">
        <title>Sequencing the genomes of 1000 actinobacteria strains.</title>
        <authorList>
            <person name="Klenk H.-P."/>
        </authorList>
    </citation>
    <scope>NUCLEOTIDE SEQUENCE [LARGE SCALE GENOMIC DNA]</scope>
    <source>
        <strain evidence="7 8">DSM 44388</strain>
    </source>
</reference>
<evidence type="ECO:0000259" key="6">
    <source>
        <dbReference type="Pfam" id="PF08281"/>
    </source>
</evidence>
<organism evidence="7 8">
    <name type="scientific">Kineosporia succinea</name>
    <dbReference type="NCBI Taxonomy" id="84632"/>
    <lineage>
        <taxon>Bacteria</taxon>
        <taxon>Bacillati</taxon>
        <taxon>Actinomycetota</taxon>
        <taxon>Actinomycetes</taxon>
        <taxon>Kineosporiales</taxon>
        <taxon>Kineosporiaceae</taxon>
        <taxon>Kineosporia</taxon>
    </lineage>
</organism>
<dbReference type="Pfam" id="PF08281">
    <property type="entry name" value="Sigma70_r4_2"/>
    <property type="match status" value="1"/>
</dbReference>
<name>A0ABT9NX69_9ACTN</name>
<dbReference type="InterPro" id="IPR013324">
    <property type="entry name" value="RNA_pol_sigma_r3/r4-like"/>
</dbReference>
<evidence type="ECO:0000256" key="5">
    <source>
        <dbReference type="ARBA" id="ARBA00023163"/>
    </source>
</evidence>
<evidence type="ECO:0000256" key="1">
    <source>
        <dbReference type="ARBA" id="ARBA00010641"/>
    </source>
</evidence>
<keyword evidence="3" id="KW-0731">Sigma factor</keyword>
<dbReference type="PANTHER" id="PTHR43133">
    <property type="entry name" value="RNA POLYMERASE ECF-TYPE SIGMA FACTO"/>
    <property type="match status" value="1"/>
</dbReference>
<keyword evidence="8" id="KW-1185">Reference proteome</keyword>
<keyword evidence="5" id="KW-0804">Transcription</keyword>
<dbReference type="InterPro" id="IPR013325">
    <property type="entry name" value="RNA_pol_sigma_r2"/>
</dbReference>
<keyword evidence="2" id="KW-0805">Transcription regulation</keyword>
<evidence type="ECO:0000256" key="3">
    <source>
        <dbReference type="ARBA" id="ARBA00023082"/>
    </source>
</evidence>
<evidence type="ECO:0000313" key="7">
    <source>
        <dbReference type="EMBL" id="MDP9825022.1"/>
    </source>
</evidence>
<proteinExistence type="inferred from homology"/>
<evidence type="ECO:0000313" key="8">
    <source>
        <dbReference type="Proteomes" id="UP001235712"/>
    </source>
</evidence>
<dbReference type="InterPro" id="IPR013249">
    <property type="entry name" value="RNA_pol_sigma70_r4_t2"/>
</dbReference>
<dbReference type="Gene3D" id="1.10.10.10">
    <property type="entry name" value="Winged helix-like DNA-binding domain superfamily/Winged helix DNA-binding domain"/>
    <property type="match status" value="1"/>
</dbReference>
<comment type="similarity">
    <text evidence="1">Belongs to the sigma-70 factor family. ECF subfamily.</text>
</comment>
<evidence type="ECO:0000256" key="4">
    <source>
        <dbReference type="ARBA" id="ARBA00023125"/>
    </source>
</evidence>
<dbReference type="InterPro" id="IPR039425">
    <property type="entry name" value="RNA_pol_sigma-70-like"/>
</dbReference>